<dbReference type="InterPro" id="IPR032854">
    <property type="entry name" value="ALKBH3"/>
</dbReference>
<dbReference type="Pfam" id="PF13410">
    <property type="entry name" value="GST_C_2"/>
    <property type="match status" value="1"/>
</dbReference>
<evidence type="ECO:0000313" key="5">
    <source>
        <dbReference type="EMBL" id="KAJ4332620.1"/>
    </source>
</evidence>
<name>A0A9W8WTN0_9PLEO</name>
<feature type="domain" description="GST C-terminal" evidence="3">
    <location>
        <begin position="916"/>
        <end position="1057"/>
    </location>
</feature>
<evidence type="ECO:0000256" key="2">
    <source>
        <dbReference type="SAM" id="MobiDB-lite"/>
    </source>
</evidence>
<feature type="compositionally biased region" description="Low complexity" evidence="2">
    <location>
        <begin position="508"/>
        <end position="518"/>
    </location>
</feature>
<dbReference type="PANTHER" id="PTHR31212:SF5">
    <property type="entry name" value="ISOCHORISMATASE FAMILY PROTEIN FAMILY (AFU_ORTHOLOGUE AFUA_3G14500)"/>
    <property type="match status" value="1"/>
</dbReference>
<evidence type="ECO:0000259" key="3">
    <source>
        <dbReference type="PROSITE" id="PS50405"/>
    </source>
</evidence>
<comment type="similarity">
    <text evidence="1">Belongs to the isochorismatase family.</text>
</comment>
<dbReference type="SUPFAM" id="SSF47616">
    <property type="entry name" value="GST C-terminal domain-like"/>
    <property type="match status" value="1"/>
</dbReference>
<comment type="caution">
    <text evidence="5">The sequence shown here is derived from an EMBL/GenBank/DDBJ whole genome shotgun (WGS) entry which is preliminary data.</text>
</comment>
<dbReference type="Gene3D" id="3.40.50.850">
    <property type="entry name" value="Isochorismatase-like"/>
    <property type="match status" value="1"/>
</dbReference>
<gene>
    <name evidence="5" type="ORF">N0V87_008248</name>
</gene>
<organism evidence="5 6">
    <name type="scientific">Didymella glomerata</name>
    <dbReference type="NCBI Taxonomy" id="749621"/>
    <lineage>
        <taxon>Eukaryota</taxon>
        <taxon>Fungi</taxon>
        <taxon>Dikarya</taxon>
        <taxon>Ascomycota</taxon>
        <taxon>Pezizomycotina</taxon>
        <taxon>Dothideomycetes</taxon>
        <taxon>Pleosporomycetidae</taxon>
        <taxon>Pleosporales</taxon>
        <taxon>Pleosporineae</taxon>
        <taxon>Didymellaceae</taxon>
        <taxon>Didymella</taxon>
    </lineage>
</organism>
<dbReference type="GO" id="GO:0006307">
    <property type="term" value="P:DNA alkylation repair"/>
    <property type="evidence" value="ECO:0007669"/>
    <property type="project" value="InterPro"/>
</dbReference>
<reference evidence="5" key="1">
    <citation type="submission" date="2022-10" db="EMBL/GenBank/DDBJ databases">
        <title>Tapping the CABI collections for fungal endophytes: first genome assemblies for Collariella, Neodidymelliopsis, Ascochyta clinopodiicola, Didymella pomorum, Didymosphaeria variabile, Neocosmospora piperis and Neocucurbitaria cava.</title>
        <authorList>
            <person name="Hill R."/>
        </authorList>
    </citation>
    <scope>NUCLEOTIDE SEQUENCE</scope>
    <source>
        <strain evidence="5">IMI 360193</strain>
    </source>
</reference>
<dbReference type="CDD" id="cd00431">
    <property type="entry name" value="cysteine_hydrolases"/>
    <property type="match status" value="1"/>
</dbReference>
<dbReference type="SUPFAM" id="SSF51197">
    <property type="entry name" value="Clavaminate synthase-like"/>
    <property type="match status" value="1"/>
</dbReference>
<dbReference type="PANTHER" id="PTHR31212">
    <property type="entry name" value="ALPHA-KETOGLUTARATE-DEPENDENT DIOXYGENASE ALKB HOMOLOG 3"/>
    <property type="match status" value="1"/>
</dbReference>
<evidence type="ECO:0000256" key="1">
    <source>
        <dbReference type="ARBA" id="ARBA00006336"/>
    </source>
</evidence>
<dbReference type="Proteomes" id="UP001140562">
    <property type="component" value="Unassembled WGS sequence"/>
</dbReference>
<keyword evidence="6" id="KW-1185">Reference proteome</keyword>
<dbReference type="InterPro" id="IPR010987">
    <property type="entry name" value="Glutathione-S-Trfase_C-like"/>
</dbReference>
<feature type="region of interest" description="Disordered" evidence="2">
    <location>
        <begin position="99"/>
        <end position="128"/>
    </location>
</feature>
<dbReference type="Pfam" id="PF13532">
    <property type="entry name" value="2OG-FeII_Oxy_2"/>
    <property type="match status" value="1"/>
</dbReference>
<feature type="domain" description="Fe2OG dioxygenase" evidence="4">
    <location>
        <begin position="668"/>
        <end position="789"/>
    </location>
</feature>
<dbReference type="InterPro" id="IPR037151">
    <property type="entry name" value="AlkB-like_sf"/>
</dbReference>
<feature type="region of interest" description="Disordered" evidence="2">
    <location>
        <begin position="378"/>
        <end position="462"/>
    </location>
</feature>
<dbReference type="GO" id="GO:0051213">
    <property type="term" value="F:dioxygenase activity"/>
    <property type="evidence" value="ECO:0007669"/>
    <property type="project" value="InterPro"/>
</dbReference>
<dbReference type="PROSITE" id="PS50405">
    <property type="entry name" value="GST_CTER"/>
    <property type="match status" value="1"/>
</dbReference>
<dbReference type="AlphaFoldDB" id="A0A9W8WTN0"/>
<accession>A0A9W8WTN0</accession>
<dbReference type="Gene3D" id="2.60.120.590">
    <property type="entry name" value="Alpha-ketoglutarate-dependent dioxygenase AlkB-like"/>
    <property type="match status" value="1"/>
</dbReference>
<evidence type="ECO:0000259" key="4">
    <source>
        <dbReference type="PROSITE" id="PS51471"/>
    </source>
</evidence>
<feature type="region of interest" description="Disordered" evidence="2">
    <location>
        <begin position="478"/>
        <end position="552"/>
    </location>
</feature>
<dbReference type="PROSITE" id="PS51471">
    <property type="entry name" value="FE2OG_OXY"/>
    <property type="match status" value="1"/>
</dbReference>
<dbReference type="InterPro" id="IPR000868">
    <property type="entry name" value="Isochorismatase-like_dom"/>
</dbReference>
<evidence type="ECO:0008006" key="7">
    <source>
        <dbReference type="Google" id="ProtNLM"/>
    </source>
</evidence>
<evidence type="ECO:0000313" key="6">
    <source>
        <dbReference type="Proteomes" id="UP001140562"/>
    </source>
</evidence>
<sequence length="1057" mass="116485">MASFAEILAKKPKVQTRQALMVLGLQNEFISPTGHLPVDTTSGFLDRIHSLIPKFRELDGSIIWVQALYEADRLTSASNTREGEGDALVIAGLVDGEETGSQAGSQVGDDESIKEHPTSAPQPQSRSERHKLRVLNLFKSRSSRKKVLPVEEARAIIEEAKVVIEEDEELFLLKRVKNGAACMPDSEGASFTKEIKDVIETPRDALIKTTNYSAFLGTNLLLTLRARLITEIYVCGCLSNVNVLATVIDGARHGIKINVIQDALGYRREARHELALKRMEDFFDAYMVTTEDVLAKEHFTVVESVKEQPKPDVKDFKRAKDELEALVGNLSLNEKSGATTANGQTASTKKWATKVQGASAAQDAGSDEDFAANVVRPRRANGADQPPTNTGEPNLVESKPRMRRKKKKKKPTDSSLAEPSAANGDLEQVPRNAASEPIAAADKRAEQPRAAAPNEGNPGDMLQKDEEAAQVPTIADVPETTELSRHGSADSPSTKAPGYDSTVGLTTPKASPSSASPPQIMPTTASATEDSTSFEKSSPSASQIDNMPKPSKLKSLANLPVRGPGDHIAEGDSRIIHDLIPTQFRHPSDPSKPLTETIFQQLYAEVRWQKMLHQQGEVPRLVCCQGEFGDDGSKPVYRHPADQTLPLLHFSPKVQYISRRAEKLVGHPLNHVLIQLYRSGNDYISEHSDKTLDIAKGSSITNVSFGAQRTMRLRTKRDSGAKTSSDDEQPQRSTQRVTMPHNSMFVLGLHSNEKWLHGIMPDKRLPTERSALEIAHGGARISLTFRHIATFLDAKETVIWGQGASSKDARGAADVVNGDAVEASRVVRAFGAENHSNDFKWDEWYGEGFDVLHLHQPPEQTPLLFASTNTLETKQIQLALWEAKINHTLIDAPELDKEFGSGQKIMYRDDDTQFTEVEGVAVILHYLDRYHSFCSDRPVTARSYALLETLAQAYSNTAIEAGSEQSTESTQVTKPAFKATLHELGEQLRDHGGPFIAGKRFSIADCFAWPILDECAAELESWESEWPELAEYYRATWRKKACLKKLRAELPVVKKTG</sequence>
<dbReference type="CDD" id="cd00299">
    <property type="entry name" value="GST_C_family"/>
    <property type="match status" value="1"/>
</dbReference>
<dbReference type="OrthoDB" id="445341at2759"/>
<dbReference type="InterPro" id="IPR027450">
    <property type="entry name" value="AlkB-like"/>
</dbReference>
<feature type="region of interest" description="Disordered" evidence="2">
    <location>
        <begin position="709"/>
        <end position="738"/>
    </location>
</feature>
<dbReference type="SUPFAM" id="SSF52499">
    <property type="entry name" value="Isochorismatase-like hydrolases"/>
    <property type="match status" value="1"/>
</dbReference>
<proteinExistence type="inferred from homology"/>
<dbReference type="Pfam" id="PF00857">
    <property type="entry name" value="Isochorismatase"/>
    <property type="match status" value="1"/>
</dbReference>
<feature type="compositionally biased region" description="Basic residues" evidence="2">
    <location>
        <begin position="401"/>
        <end position="410"/>
    </location>
</feature>
<dbReference type="EMBL" id="JAPEUV010000113">
    <property type="protein sequence ID" value="KAJ4332620.1"/>
    <property type="molecule type" value="Genomic_DNA"/>
</dbReference>
<dbReference type="InterPro" id="IPR005123">
    <property type="entry name" value="Oxoglu/Fe-dep_dioxygenase_dom"/>
</dbReference>
<dbReference type="InterPro" id="IPR036380">
    <property type="entry name" value="Isochorismatase-like_sf"/>
</dbReference>
<dbReference type="InterPro" id="IPR036282">
    <property type="entry name" value="Glutathione-S-Trfase_C_sf"/>
</dbReference>
<protein>
    <recommendedName>
        <fullName evidence="7">Fe2OG dioxygenase domain-containing protein</fullName>
    </recommendedName>
</protein>
<feature type="compositionally biased region" description="Polar residues" evidence="2">
    <location>
        <begin position="521"/>
        <end position="545"/>
    </location>
</feature>
<dbReference type="Gene3D" id="1.20.1050.10">
    <property type="match status" value="1"/>
</dbReference>